<dbReference type="EMBL" id="CAEZYF010000005">
    <property type="protein sequence ID" value="CAB4716462.1"/>
    <property type="molecule type" value="Genomic_DNA"/>
</dbReference>
<feature type="transmembrane region" description="Helical" evidence="1">
    <location>
        <begin position="79"/>
        <end position="101"/>
    </location>
</feature>
<dbReference type="PANTHER" id="PTHR45138:SF9">
    <property type="entry name" value="DIGUANYLATE CYCLASE DGCM-RELATED"/>
    <property type="match status" value="1"/>
</dbReference>
<dbReference type="InterPro" id="IPR043128">
    <property type="entry name" value="Rev_trsase/Diguanyl_cyclase"/>
</dbReference>
<evidence type="ECO:0000313" key="5">
    <source>
        <dbReference type="EMBL" id="CAB4853503.1"/>
    </source>
</evidence>
<dbReference type="SUPFAM" id="SSF55073">
    <property type="entry name" value="Nucleotide cyclase"/>
    <property type="match status" value="1"/>
</dbReference>
<feature type="transmembrane region" description="Helical" evidence="1">
    <location>
        <begin position="196"/>
        <end position="217"/>
    </location>
</feature>
<dbReference type="EMBL" id="CAFBIY010000269">
    <property type="protein sequence ID" value="CAB4853503.1"/>
    <property type="molecule type" value="Genomic_DNA"/>
</dbReference>
<organism evidence="6">
    <name type="scientific">freshwater metagenome</name>
    <dbReference type="NCBI Taxonomy" id="449393"/>
    <lineage>
        <taxon>unclassified sequences</taxon>
        <taxon>metagenomes</taxon>
        <taxon>ecological metagenomes</taxon>
    </lineage>
</organism>
<evidence type="ECO:0000256" key="1">
    <source>
        <dbReference type="SAM" id="Phobius"/>
    </source>
</evidence>
<dbReference type="GO" id="GO:0005886">
    <property type="term" value="C:plasma membrane"/>
    <property type="evidence" value="ECO:0007669"/>
    <property type="project" value="TreeGrafter"/>
</dbReference>
<dbReference type="EMBL" id="CAFBMT010000007">
    <property type="protein sequence ID" value="CAB4933136.1"/>
    <property type="molecule type" value="Genomic_DNA"/>
</dbReference>
<dbReference type="PANTHER" id="PTHR45138">
    <property type="entry name" value="REGULATORY COMPONENTS OF SENSORY TRANSDUCTION SYSTEM"/>
    <property type="match status" value="1"/>
</dbReference>
<dbReference type="Pfam" id="PF00990">
    <property type="entry name" value="GGDEF"/>
    <property type="match status" value="1"/>
</dbReference>
<keyword evidence="1" id="KW-0812">Transmembrane</keyword>
<dbReference type="GO" id="GO:1902201">
    <property type="term" value="P:negative regulation of bacterial-type flagellum-dependent cell motility"/>
    <property type="evidence" value="ECO:0007669"/>
    <property type="project" value="TreeGrafter"/>
</dbReference>
<dbReference type="SMART" id="SM00267">
    <property type="entry name" value="GGDEF"/>
    <property type="match status" value="1"/>
</dbReference>
<dbReference type="GO" id="GO:0043709">
    <property type="term" value="P:cell adhesion involved in single-species biofilm formation"/>
    <property type="evidence" value="ECO:0007669"/>
    <property type="project" value="TreeGrafter"/>
</dbReference>
<sequence length="437" mass="48363">MAHGAWMIARRRERVNGARTPTSEPDETFDITGELIRVSDDDVQAGILTRLAYNDKDWRTSGLISTVIIAGLCSQIAPWWQVACFVVARFLAVLGNAVLIRRVQRRGVVEALRDGYLTTMELWLAAIALSWSCVIFLTPAPLLEHPTSVLALLALFGVENVIVHATAFSPRTVAVVTFTFWISVSLRAVVDHSEYRPQTLVFIAIYQGVLALHALNLQRQNVRSVRSEIINRTLLDRVTQLHQRVQQQHDQLTQVNTQLGAALEQSTDLANYDPLTGILNRRAFLAAVTGELTRMRSHHESSAVVLLDLDGFKAANDNHGHIAGDEVLEKCSLILRDEMRSSDIVARWGGDEFIVLLPNTSPKNAAACAERYRSALEGASSATWPEQLHVTASLGVAELRHDVGFDEALAAADRALYRAKNEGRNTVRVWPTTARPS</sequence>
<dbReference type="InterPro" id="IPR050469">
    <property type="entry name" value="Diguanylate_Cyclase"/>
</dbReference>
<name>A0A6J7IQY0_9ZZZZ</name>
<feature type="transmembrane region" description="Helical" evidence="1">
    <location>
        <begin position="172"/>
        <end position="190"/>
    </location>
</feature>
<keyword evidence="1" id="KW-1133">Transmembrane helix</keyword>
<dbReference type="NCBIfam" id="TIGR00254">
    <property type="entry name" value="GGDEF"/>
    <property type="match status" value="1"/>
</dbReference>
<accession>A0A6J7IQY0</accession>
<evidence type="ECO:0000313" key="6">
    <source>
        <dbReference type="EMBL" id="CAB4933136.1"/>
    </source>
</evidence>
<gene>
    <name evidence="4" type="ORF">UFOPK2656_01004</name>
    <name evidence="5" type="ORF">UFOPK3267_03035</name>
    <name evidence="6" type="ORF">UFOPK3651_01620</name>
    <name evidence="3" type="ORF">UFOPK4189_03367</name>
</gene>
<dbReference type="AlphaFoldDB" id="A0A6J7IQY0"/>
<evidence type="ECO:0000313" key="4">
    <source>
        <dbReference type="EMBL" id="CAB4716462.1"/>
    </source>
</evidence>
<feature type="transmembrane region" description="Helical" evidence="1">
    <location>
        <begin position="122"/>
        <end position="142"/>
    </location>
</feature>
<feature type="domain" description="GGDEF" evidence="2">
    <location>
        <begin position="300"/>
        <end position="432"/>
    </location>
</feature>
<reference evidence="6" key="1">
    <citation type="submission" date="2020-05" db="EMBL/GenBank/DDBJ databases">
        <authorList>
            <person name="Chiriac C."/>
            <person name="Salcher M."/>
            <person name="Ghai R."/>
            <person name="Kavagutti S V."/>
        </authorList>
    </citation>
    <scope>NUCLEOTIDE SEQUENCE</scope>
</reference>
<dbReference type="EMBL" id="CAESGF010000038">
    <property type="protein sequence ID" value="CAB4365625.1"/>
    <property type="molecule type" value="Genomic_DNA"/>
</dbReference>
<dbReference type="FunFam" id="3.30.70.270:FF:000001">
    <property type="entry name" value="Diguanylate cyclase domain protein"/>
    <property type="match status" value="1"/>
</dbReference>
<dbReference type="InterPro" id="IPR000160">
    <property type="entry name" value="GGDEF_dom"/>
</dbReference>
<evidence type="ECO:0000259" key="2">
    <source>
        <dbReference type="PROSITE" id="PS50887"/>
    </source>
</evidence>
<proteinExistence type="predicted"/>
<dbReference type="GO" id="GO:0052621">
    <property type="term" value="F:diguanylate cyclase activity"/>
    <property type="evidence" value="ECO:0007669"/>
    <property type="project" value="TreeGrafter"/>
</dbReference>
<keyword evidence="1" id="KW-0472">Membrane</keyword>
<dbReference type="InterPro" id="IPR029787">
    <property type="entry name" value="Nucleotide_cyclase"/>
</dbReference>
<dbReference type="CDD" id="cd01949">
    <property type="entry name" value="GGDEF"/>
    <property type="match status" value="1"/>
</dbReference>
<feature type="transmembrane region" description="Helical" evidence="1">
    <location>
        <begin position="148"/>
        <end position="165"/>
    </location>
</feature>
<dbReference type="PROSITE" id="PS50887">
    <property type="entry name" value="GGDEF"/>
    <property type="match status" value="1"/>
</dbReference>
<protein>
    <submittedName>
        <fullName evidence="6">Unannotated protein</fullName>
    </submittedName>
</protein>
<dbReference type="Gene3D" id="3.30.70.270">
    <property type="match status" value="1"/>
</dbReference>
<evidence type="ECO:0000313" key="3">
    <source>
        <dbReference type="EMBL" id="CAB4365625.1"/>
    </source>
</evidence>